<name>B7AR71_9FIRM</name>
<sequence length="217" mass="24368">MEGVLLMLNLYKNIRERRIELKMSQDTLAELTGYRDRSSIAKIEKGEVDISESKIREFAKALKVSPGELMGWDEHNSQTEHTPQGHKGVVINVLGRVAAGIPIEATTDIIDTEEIPEEMAKTGDFFALKIKGNSMEPRIMDGDVVIVRKQDEAENGDVIIAMVNGDDATCKRLRKYKDGIELISNNPSYKPMFFSDMDVQTKPVRIIGKVVELRGKF</sequence>
<accession>B7AR71</accession>
<dbReference type="Gene3D" id="1.10.260.40">
    <property type="entry name" value="lambda repressor-like DNA-binding domains"/>
    <property type="match status" value="1"/>
</dbReference>
<dbReference type="AlphaFoldDB" id="B7AR71"/>
<evidence type="ECO:0000259" key="1">
    <source>
        <dbReference type="PROSITE" id="PS50943"/>
    </source>
</evidence>
<dbReference type="GO" id="GO:0003677">
    <property type="term" value="F:DNA binding"/>
    <property type="evidence" value="ECO:0007669"/>
    <property type="project" value="InterPro"/>
</dbReference>
<evidence type="ECO:0000313" key="2">
    <source>
        <dbReference type="EMBL" id="EEC58193.1"/>
    </source>
</evidence>
<reference evidence="2 3" key="2">
    <citation type="submission" date="2008-11" db="EMBL/GenBank/DDBJ databases">
        <authorList>
            <person name="Fulton L."/>
            <person name="Clifton S."/>
            <person name="Fulton B."/>
            <person name="Xu J."/>
            <person name="Minx P."/>
            <person name="Pepin K.H."/>
            <person name="Johnson M."/>
            <person name="Bhonagiri V."/>
            <person name="Nash W.E."/>
            <person name="Mardis E.R."/>
            <person name="Wilson R.K."/>
        </authorList>
    </citation>
    <scope>NUCLEOTIDE SEQUENCE [LARGE SCALE GENOMIC DNA]</scope>
    <source>
        <strain evidence="2 3">ATCC 43243</strain>
    </source>
</reference>
<dbReference type="PROSITE" id="PS50943">
    <property type="entry name" value="HTH_CROC1"/>
    <property type="match status" value="1"/>
</dbReference>
<dbReference type="eggNOG" id="COG1974">
    <property type="taxonomic scope" value="Bacteria"/>
</dbReference>
<dbReference type="InterPro" id="IPR036286">
    <property type="entry name" value="LexA/Signal_pep-like_sf"/>
</dbReference>
<dbReference type="EMBL" id="ABVQ01000035">
    <property type="protein sequence ID" value="EEC58193.1"/>
    <property type="molecule type" value="Genomic_DNA"/>
</dbReference>
<dbReference type="Gene3D" id="2.10.109.10">
    <property type="entry name" value="Umud Fragment, subunit A"/>
    <property type="match status" value="1"/>
</dbReference>
<dbReference type="InterPro" id="IPR015927">
    <property type="entry name" value="Peptidase_S24_S26A/B/C"/>
</dbReference>
<dbReference type="InterPro" id="IPR010982">
    <property type="entry name" value="Lambda_DNA-bd_dom_sf"/>
</dbReference>
<dbReference type="STRING" id="483218.BACPEC_01181"/>
<dbReference type="PANTHER" id="PTHR33516:SF2">
    <property type="entry name" value="LEXA REPRESSOR-RELATED"/>
    <property type="match status" value="1"/>
</dbReference>
<keyword evidence="3" id="KW-1185">Reference proteome</keyword>
<dbReference type="PANTHER" id="PTHR33516">
    <property type="entry name" value="LEXA REPRESSOR"/>
    <property type="match status" value="1"/>
</dbReference>
<dbReference type="CDD" id="cd06529">
    <property type="entry name" value="S24_LexA-like"/>
    <property type="match status" value="1"/>
</dbReference>
<dbReference type="SMART" id="SM00530">
    <property type="entry name" value="HTH_XRE"/>
    <property type="match status" value="1"/>
</dbReference>
<dbReference type="Pfam" id="PF00717">
    <property type="entry name" value="Peptidase_S24"/>
    <property type="match status" value="1"/>
</dbReference>
<dbReference type="InterPro" id="IPR050077">
    <property type="entry name" value="LexA_repressor"/>
</dbReference>
<dbReference type="Pfam" id="PF01381">
    <property type="entry name" value="HTH_3"/>
    <property type="match status" value="1"/>
</dbReference>
<protein>
    <recommendedName>
        <fullName evidence="1">HTH cro/C1-type domain-containing protein</fullName>
    </recommendedName>
</protein>
<dbReference type="InterPro" id="IPR001387">
    <property type="entry name" value="Cro/C1-type_HTH"/>
</dbReference>
<proteinExistence type="predicted"/>
<feature type="domain" description="HTH cro/C1-type" evidence="1">
    <location>
        <begin position="14"/>
        <end position="69"/>
    </location>
</feature>
<dbReference type="SUPFAM" id="SSF47413">
    <property type="entry name" value="lambda repressor-like DNA-binding domains"/>
    <property type="match status" value="1"/>
</dbReference>
<evidence type="ECO:0000313" key="3">
    <source>
        <dbReference type="Proteomes" id="UP000003136"/>
    </source>
</evidence>
<reference evidence="2 3" key="1">
    <citation type="submission" date="2008-11" db="EMBL/GenBank/DDBJ databases">
        <title>Draft genome sequence of Bacteroides pectinophilus (ATCC 43243).</title>
        <authorList>
            <person name="Sudarsanam P."/>
            <person name="Ley R."/>
            <person name="Guruge J."/>
            <person name="Turnbaugh P.J."/>
            <person name="Mahowald M."/>
            <person name="Liep D."/>
            <person name="Gordon J."/>
        </authorList>
    </citation>
    <scope>NUCLEOTIDE SEQUENCE [LARGE SCALE GENOMIC DNA]</scope>
    <source>
        <strain evidence="2 3">ATCC 43243</strain>
    </source>
</reference>
<organism evidence="2 3">
    <name type="scientific">[Bacteroides] pectinophilus ATCC 43243</name>
    <dbReference type="NCBI Taxonomy" id="483218"/>
    <lineage>
        <taxon>Bacteria</taxon>
        <taxon>Bacillati</taxon>
        <taxon>Bacillota</taxon>
        <taxon>Clostridia</taxon>
        <taxon>Eubacteriales</taxon>
    </lineage>
</organism>
<gene>
    <name evidence="2" type="ORF">BACPEC_01181</name>
</gene>
<dbReference type="SUPFAM" id="SSF51306">
    <property type="entry name" value="LexA/Signal peptidase"/>
    <property type="match status" value="1"/>
</dbReference>
<dbReference type="HOGENOM" id="CLU_066192_1_1_9"/>
<dbReference type="Proteomes" id="UP000003136">
    <property type="component" value="Unassembled WGS sequence"/>
</dbReference>
<dbReference type="CDD" id="cd00093">
    <property type="entry name" value="HTH_XRE"/>
    <property type="match status" value="1"/>
</dbReference>
<dbReference type="InterPro" id="IPR039418">
    <property type="entry name" value="LexA-like"/>
</dbReference>